<dbReference type="RefSeq" id="WP_345265879.1">
    <property type="nucleotide sequence ID" value="NZ_BAABIM010000002.1"/>
</dbReference>
<evidence type="ECO:0000256" key="1">
    <source>
        <dbReference type="SAM" id="MobiDB-lite"/>
    </source>
</evidence>
<proteinExistence type="predicted"/>
<sequence length="489" mass="53957">MTTTAPGLAEVLAREERERGEREEALRMVRSAQSQLMSAEVAKLRMIVEWAKVNRLDADHLEGEPDPDAVTSDEEVADLEAALGDQGFCDRWFSVAGPGAPVVSEFAVMELASTLGMGTDAGITLVGRVLELKYRLPCLYRRVEELGVPVWKAFELADLTTPLSAEAADHVDRQVEAVAGKIGKRQMERLVAETQARFDPDAAAEAEREKRERRFFDIGDTRRTETESGSLESLAGTREVTGCLDAADAADLEAAIRHTARALGKAGCEDSLDVRRAAAVGELARNQLALDLETGEITDPQPHQRSASHRRAVELVVHLSDEAFTAAGFMVGRLESTQTPVSAEVIREWCGTAGKITVRPVIDLNGAVHVEQYEVPKRMKQRSRWTDPRCVYPHCNRPADRCDCDHLKPYEQGGATCTCNLAPLCRRHHRFKTHGAVTYRRIGPSAYEGEFQTGMTIVRDHLGTHEPQWPKPPPPDEFDIEPPDDPVLG</sequence>
<protein>
    <recommendedName>
        <fullName evidence="2">HNH nuclease domain-containing protein</fullName>
    </recommendedName>
</protein>
<dbReference type="Gene3D" id="1.10.30.50">
    <property type="match status" value="1"/>
</dbReference>
<feature type="domain" description="HNH nuclease" evidence="2">
    <location>
        <begin position="379"/>
        <end position="430"/>
    </location>
</feature>
<feature type="compositionally biased region" description="Acidic residues" evidence="1">
    <location>
        <begin position="476"/>
        <end position="489"/>
    </location>
</feature>
<feature type="region of interest" description="Disordered" evidence="1">
    <location>
        <begin position="463"/>
        <end position="489"/>
    </location>
</feature>
<reference evidence="4" key="1">
    <citation type="journal article" date="2019" name="Int. J. Syst. Evol. Microbiol.">
        <title>The Global Catalogue of Microorganisms (GCM) 10K type strain sequencing project: providing services to taxonomists for standard genome sequencing and annotation.</title>
        <authorList>
            <consortium name="The Broad Institute Genomics Platform"/>
            <consortium name="The Broad Institute Genome Sequencing Center for Infectious Disease"/>
            <person name="Wu L."/>
            <person name="Ma J."/>
        </authorList>
    </citation>
    <scope>NUCLEOTIDE SEQUENCE [LARGE SCALE GENOMIC DNA]</scope>
    <source>
        <strain evidence="4">JCM 18127</strain>
    </source>
</reference>
<dbReference type="CDD" id="cd00085">
    <property type="entry name" value="HNHc"/>
    <property type="match status" value="1"/>
</dbReference>
<dbReference type="SMART" id="SM00507">
    <property type="entry name" value="HNHc"/>
    <property type="match status" value="1"/>
</dbReference>
<keyword evidence="4" id="KW-1185">Reference proteome</keyword>
<comment type="caution">
    <text evidence="3">The sequence shown here is derived from an EMBL/GenBank/DDBJ whole genome shotgun (WGS) entry which is preliminary data.</text>
</comment>
<organism evidence="3 4">
    <name type="scientific">Nocardioides nanhaiensis</name>
    <dbReference type="NCBI Taxonomy" id="1476871"/>
    <lineage>
        <taxon>Bacteria</taxon>
        <taxon>Bacillati</taxon>
        <taxon>Actinomycetota</taxon>
        <taxon>Actinomycetes</taxon>
        <taxon>Propionibacteriales</taxon>
        <taxon>Nocardioidaceae</taxon>
        <taxon>Nocardioides</taxon>
    </lineage>
</organism>
<evidence type="ECO:0000313" key="3">
    <source>
        <dbReference type="EMBL" id="GAA4684935.1"/>
    </source>
</evidence>
<dbReference type="Proteomes" id="UP001500621">
    <property type="component" value="Unassembled WGS sequence"/>
</dbReference>
<name>A0ABP8WC29_9ACTN</name>
<dbReference type="EMBL" id="BAABIM010000002">
    <property type="protein sequence ID" value="GAA4684935.1"/>
    <property type="molecule type" value="Genomic_DNA"/>
</dbReference>
<accession>A0ABP8WC29</accession>
<dbReference type="InterPro" id="IPR003615">
    <property type="entry name" value="HNH_nuc"/>
</dbReference>
<evidence type="ECO:0000313" key="4">
    <source>
        <dbReference type="Proteomes" id="UP001500621"/>
    </source>
</evidence>
<evidence type="ECO:0000259" key="2">
    <source>
        <dbReference type="SMART" id="SM00507"/>
    </source>
</evidence>
<gene>
    <name evidence="3" type="ORF">GCM10023226_23030</name>
</gene>